<sequence>MAPTAWAGESSSSIAFSMNPRDSRVVSIYDKYLYDPKDLESSDPRRRELARKASQLKLHGRPANDMDANGLRSAGQQPNPRPTQQRKSITFSQAAKLSDGRTATSVNAGHSHPRQSNPGALSNHRHHSHDSHDRDSGAFGLGLGMLGASDSESDSDSDDDRTARNPSRIDNLQHSKDSDRPDSWTDRAVAVGHRPPDNASQNPPSLKLMALKSAKQGGRLSEASQDDRSSRLAVNNNNNFVDRTSRHGSTIGFAGPPMDSQPATGSADSANTSKRLSARTALTKQLGLASPNPELSGAAANRGPSSDQRGGPHDYFDSRAPGVTHAGPPRGSAGPPPIDIARAQQHGFDNAQHNAQGQSSPMSSQHASGSTPNSATPLRSPGYGPSGMPSPNHPNGHAHVPPNVLQRGPPSSYGQRGPPGPYGAPGVPNHPSSLQAGPGARTPPNNLQRGPGPNQGASGARGPQGPGGNFGPSFSDAPGPPKRQSIFRRSMAMLGAGGPQAGPPGHNPGPHNAARSQPGQKRQSFFRRSMAMLAGQSGPPNAPSQGGQQMRMPAPAVPRAPSAPRVQGLQNDFEKPDHPRKSQFLGAGGEGAEWDTDGEGAKFWRRFSMAQKNAGSHKLEDGSRAWMATMASGKRKLIVMGVIALVALVGIIVGVIVWREIVSPSGSTSDEPSSIYKANLGVKPSQDASASLASATSASKKAQATPTSSTSSWYSRSLNDDSVHVVERRARTHELGALRLRKRHFRRTLPASVPQQASLAELD</sequence>
<dbReference type="Proteomes" id="UP000000561">
    <property type="component" value="Chromosome 5"/>
</dbReference>
<keyword evidence="4" id="KW-1185">Reference proteome</keyword>
<feature type="compositionally biased region" description="Low complexity" evidence="1">
    <location>
        <begin position="407"/>
        <end position="416"/>
    </location>
</feature>
<keyword evidence="2" id="KW-1133">Transmembrane helix</keyword>
<dbReference type="AlphaFoldDB" id="A0A0D1E5F2"/>
<dbReference type="KEGG" id="uma:UMAG_02101"/>
<feature type="compositionally biased region" description="Polar residues" evidence="1">
    <location>
        <begin position="74"/>
        <end position="120"/>
    </location>
</feature>
<feature type="region of interest" description="Disordered" evidence="1">
    <location>
        <begin position="1"/>
        <end position="20"/>
    </location>
</feature>
<feature type="compositionally biased region" description="Low complexity" evidence="1">
    <location>
        <begin position="553"/>
        <end position="566"/>
    </location>
</feature>
<protein>
    <submittedName>
        <fullName evidence="3">Uncharacterized protein</fullName>
    </submittedName>
</protein>
<evidence type="ECO:0000313" key="4">
    <source>
        <dbReference type="Proteomes" id="UP000000561"/>
    </source>
</evidence>
<feature type="region of interest" description="Disordered" evidence="1">
    <location>
        <begin position="693"/>
        <end position="715"/>
    </location>
</feature>
<feature type="region of interest" description="Disordered" evidence="1">
    <location>
        <begin position="34"/>
        <end position="597"/>
    </location>
</feature>
<dbReference type="GeneID" id="23562925"/>
<dbReference type="OMA" id="GGMYRRD"/>
<proteinExistence type="predicted"/>
<dbReference type="eggNOG" id="KOG3544">
    <property type="taxonomic scope" value="Eukaryota"/>
</dbReference>
<evidence type="ECO:0000313" key="3">
    <source>
        <dbReference type="EMBL" id="KIS69565.1"/>
    </source>
</evidence>
<accession>A0A0D1E5F2</accession>
<keyword evidence="2" id="KW-0812">Transmembrane</keyword>
<dbReference type="OrthoDB" id="3366868at2759"/>
<dbReference type="InParanoid" id="A0A0D1E5F2"/>
<keyword evidence="2" id="KW-0472">Membrane</keyword>
<feature type="compositionally biased region" description="Basic and acidic residues" evidence="1">
    <location>
        <begin position="34"/>
        <end position="51"/>
    </location>
</feature>
<organism evidence="3 4">
    <name type="scientific">Mycosarcoma maydis</name>
    <name type="common">Corn smut fungus</name>
    <name type="synonym">Ustilago maydis</name>
    <dbReference type="NCBI Taxonomy" id="5270"/>
    <lineage>
        <taxon>Eukaryota</taxon>
        <taxon>Fungi</taxon>
        <taxon>Dikarya</taxon>
        <taxon>Basidiomycota</taxon>
        <taxon>Ustilaginomycotina</taxon>
        <taxon>Ustilaginomycetes</taxon>
        <taxon>Ustilaginales</taxon>
        <taxon>Ustilaginaceae</taxon>
        <taxon>Mycosarcoma</taxon>
    </lineage>
</organism>
<dbReference type="EMBL" id="CM003144">
    <property type="protein sequence ID" value="KIS69565.1"/>
    <property type="molecule type" value="Genomic_DNA"/>
</dbReference>
<dbReference type="VEuPathDB" id="FungiDB:UMAG_02101"/>
<feature type="transmembrane region" description="Helical" evidence="2">
    <location>
        <begin position="637"/>
        <end position="658"/>
    </location>
</feature>
<dbReference type="RefSeq" id="XP_011388466.1">
    <property type="nucleotide sequence ID" value="XM_011390164.1"/>
</dbReference>
<evidence type="ECO:0000256" key="1">
    <source>
        <dbReference type="SAM" id="MobiDB-lite"/>
    </source>
</evidence>
<evidence type="ECO:0000256" key="2">
    <source>
        <dbReference type="SAM" id="Phobius"/>
    </source>
</evidence>
<feature type="compositionally biased region" description="Low complexity" evidence="1">
    <location>
        <begin position="380"/>
        <end position="390"/>
    </location>
</feature>
<feature type="compositionally biased region" description="Polar residues" evidence="1">
    <location>
        <begin position="232"/>
        <end position="242"/>
    </location>
</feature>
<name>A0A0D1E5F2_MYCMD</name>
<gene>
    <name evidence="3" type="ORF">UMAG_02101</name>
</gene>
<reference evidence="3 4" key="1">
    <citation type="journal article" date="2006" name="Nature">
        <title>Insights from the genome of the biotrophic fungal plant pathogen Ustilago maydis.</title>
        <authorList>
            <person name="Kamper J."/>
            <person name="Kahmann R."/>
            <person name="Bolker M."/>
            <person name="Ma L.J."/>
            <person name="Brefort T."/>
            <person name="Saville B.J."/>
            <person name="Banuett F."/>
            <person name="Kronstad J.W."/>
            <person name="Gold S.E."/>
            <person name="Muller O."/>
            <person name="Perlin M.H."/>
            <person name="Wosten H.A."/>
            <person name="de Vries R."/>
            <person name="Ruiz-Herrera J."/>
            <person name="Reynaga-Pena C.G."/>
            <person name="Snetselaar K."/>
            <person name="McCann M."/>
            <person name="Perez-Martin J."/>
            <person name="Feldbrugge M."/>
            <person name="Basse C.W."/>
            <person name="Steinberg G."/>
            <person name="Ibeas J.I."/>
            <person name="Holloman W."/>
            <person name="Guzman P."/>
            <person name="Farman M."/>
            <person name="Stajich J.E."/>
            <person name="Sentandreu R."/>
            <person name="Gonzalez-Prieto J.M."/>
            <person name="Kennell J.C."/>
            <person name="Molina L."/>
            <person name="Schirawski J."/>
            <person name="Mendoza-Mendoza A."/>
            <person name="Greilinger D."/>
            <person name="Munch K."/>
            <person name="Rossel N."/>
            <person name="Scherer M."/>
            <person name="Vranes M."/>
            <person name="Ladendorf O."/>
            <person name="Vincon V."/>
            <person name="Fuchs U."/>
            <person name="Sandrock B."/>
            <person name="Meng S."/>
            <person name="Ho E.C."/>
            <person name="Cahill M.J."/>
            <person name="Boyce K.J."/>
            <person name="Klose J."/>
            <person name="Klosterman S.J."/>
            <person name="Deelstra H.J."/>
            <person name="Ortiz-Castellanos L."/>
            <person name="Li W."/>
            <person name="Sanchez-Alonso P."/>
            <person name="Schreier P.H."/>
            <person name="Hauser-Hahn I."/>
            <person name="Vaupel M."/>
            <person name="Koopmann E."/>
            <person name="Friedrich G."/>
            <person name="Voss H."/>
            <person name="Schluter T."/>
            <person name="Margolis J."/>
            <person name="Platt D."/>
            <person name="Swimmer C."/>
            <person name="Gnirke A."/>
            <person name="Chen F."/>
            <person name="Vysotskaia V."/>
            <person name="Mannhaupt G."/>
            <person name="Guldener U."/>
            <person name="Munsterkotter M."/>
            <person name="Haase D."/>
            <person name="Oesterheld M."/>
            <person name="Mewes H.W."/>
            <person name="Mauceli E.W."/>
            <person name="DeCaprio D."/>
            <person name="Wade C.M."/>
            <person name="Butler J."/>
            <person name="Young S."/>
            <person name="Jaffe D.B."/>
            <person name="Calvo S."/>
            <person name="Nusbaum C."/>
            <person name="Galagan J."/>
            <person name="Birren B.W."/>
        </authorList>
    </citation>
    <scope>NUCLEOTIDE SEQUENCE [LARGE SCALE GENOMIC DNA]</scope>
    <source>
        <strain evidence="4">DSM 14603 / FGSC 9021 / UM521</strain>
    </source>
</reference>
<feature type="compositionally biased region" description="Polar residues" evidence="1">
    <location>
        <begin position="261"/>
        <end position="283"/>
    </location>
</feature>
<feature type="compositionally biased region" description="Basic and acidic residues" evidence="1">
    <location>
        <begin position="171"/>
        <end position="185"/>
    </location>
</feature>
<feature type="compositionally biased region" description="Polar residues" evidence="1">
    <location>
        <begin position="351"/>
        <end position="377"/>
    </location>
</feature>